<keyword evidence="1" id="KW-0547">Nucleotide-binding</keyword>
<accession>A0A9D1N7H5</accession>
<dbReference type="CDD" id="cd00009">
    <property type="entry name" value="AAA"/>
    <property type="match status" value="1"/>
</dbReference>
<dbReference type="SMART" id="SM00382">
    <property type="entry name" value="AAA"/>
    <property type="match status" value="1"/>
</dbReference>
<evidence type="ECO:0000259" key="7">
    <source>
        <dbReference type="PROSITE" id="PS50112"/>
    </source>
</evidence>
<dbReference type="PROSITE" id="PS50045">
    <property type="entry name" value="SIGMA54_INTERACT_4"/>
    <property type="match status" value="1"/>
</dbReference>
<dbReference type="InterPro" id="IPR003593">
    <property type="entry name" value="AAA+_ATPase"/>
</dbReference>
<dbReference type="Gene3D" id="1.10.8.60">
    <property type="match status" value="1"/>
</dbReference>
<feature type="domain" description="Sigma-54 factor interaction" evidence="6">
    <location>
        <begin position="188"/>
        <end position="417"/>
    </location>
</feature>
<comment type="caution">
    <text evidence="8">The sequence shown here is derived from an EMBL/GenBank/DDBJ whole genome shotgun (WGS) entry which is preliminary data.</text>
</comment>
<dbReference type="PROSITE" id="PS00688">
    <property type="entry name" value="SIGMA54_INTERACT_3"/>
    <property type="match status" value="1"/>
</dbReference>
<evidence type="ECO:0000256" key="4">
    <source>
        <dbReference type="ARBA" id="ARBA00023125"/>
    </source>
</evidence>
<dbReference type="InterPro" id="IPR027417">
    <property type="entry name" value="P-loop_NTPase"/>
</dbReference>
<dbReference type="Pfam" id="PF25601">
    <property type="entry name" value="AAA_lid_14"/>
    <property type="match status" value="1"/>
</dbReference>
<dbReference type="InterPro" id="IPR058031">
    <property type="entry name" value="AAA_lid_NorR"/>
</dbReference>
<gene>
    <name evidence="8" type="ORF">IAD25_05815</name>
</gene>
<dbReference type="GO" id="GO:0005524">
    <property type="term" value="F:ATP binding"/>
    <property type="evidence" value="ECO:0007669"/>
    <property type="project" value="UniProtKB-KW"/>
</dbReference>
<dbReference type="PANTHER" id="PTHR32071:SF57">
    <property type="entry name" value="C4-DICARBOXYLATE TRANSPORT TRANSCRIPTIONAL REGULATORY PROTEIN DCTD"/>
    <property type="match status" value="1"/>
</dbReference>
<proteinExistence type="predicted"/>
<reference evidence="8" key="1">
    <citation type="submission" date="2020-10" db="EMBL/GenBank/DDBJ databases">
        <authorList>
            <person name="Gilroy R."/>
        </authorList>
    </citation>
    <scope>NUCLEOTIDE SEQUENCE</scope>
    <source>
        <strain evidence="8">ChiSjej4B22-8349</strain>
    </source>
</reference>
<reference evidence="8" key="2">
    <citation type="journal article" date="2021" name="PeerJ">
        <title>Extensive microbial diversity within the chicken gut microbiome revealed by metagenomics and culture.</title>
        <authorList>
            <person name="Gilroy R."/>
            <person name="Ravi A."/>
            <person name="Getino M."/>
            <person name="Pursley I."/>
            <person name="Horton D.L."/>
            <person name="Alikhan N.F."/>
            <person name="Baker D."/>
            <person name="Gharbi K."/>
            <person name="Hall N."/>
            <person name="Watson M."/>
            <person name="Adriaenssens E.M."/>
            <person name="Foster-Nyarko E."/>
            <person name="Jarju S."/>
            <person name="Secka A."/>
            <person name="Antonio M."/>
            <person name="Oren A."/>
            <person name="Chaudhuri R.R."/>
            <person name="La Ragione R."/>
            <person name="Hildebrand F."/>
            <person name="Pallen M.J."/>
        </authorList>
    </citation>
    <scope>NUCLEOTIDE SEQUENCE</scope>
    <source>
        <strain evidence="8">ChiSjej4B22-8349</strain>
    </source>
</reference>
<keyword evidence="5" id="KW-0804">Transcription</keyword>
<dbReference type="AlphaFoldDB" id="A0A9D1N7H5"/>
<feature type="domain" description="PAS" evidence="7">
    <location>
        <begin position="55"/>
        <end position="101"/>
    </location>
</feature>
<dbReference type="SUPFAM" id="SSF55785">
    <property type="entry name" value="PYP-like sensor domain (PAS domain)"/>
    <property type="match status" value="1"/>
</dbReference>
<evidence type="ECO:0000313" key="9">
    <source>
        <dbReference type="Proteomes" id="UP000824130"/>
    </source>
</evidence>
<name>A0A9D1N7H5_9FIRM</name>
<evidence type="ECO:0000259" key="6">
    <source>
        <dbReference type="PROSITE" id="PS50045"/>
    </source>
</evidence>
<dbReference type="GO" id="GO:0003677">
    <property type="term" value="F:DNA binding"/>
    <property type="evidence" value="ECO:0007669"/>
    <property type="project" value="UniProtKB-KW"/>
</dbReference>
<evidence type="ECO:0000313" key="8">
    <source>
        <dbReference type="EMBL" id="HIU96214.1"/>
    </source>
</evidence>
<dbReference type="Gene3D" id="3.30.450.20">
    <property type="entry name" value="PAS domain"/>
    <property type="match status" value="1"/>
</dbReference>
<dbReference type="FunFam" id="3.40.50.300:FF:000006">
    <property type="entry name" value="DNA-binding transcriptional regulator NtrC"/>
    <property type="match status" value="1"/>
</dbReference>
<dbReference type="SUPFAM" id="SSF52540">
    <property type="entry name" value="P-loop containing nucleoside triphosphate hydrolases"/>
    <property type="match status" value="1"/>
</dbReference>
<dbReference type="InterPro" id="IPR000014">
    <property type="entry name" value="PAS"/>
</dbReference>
<dbReference type="PROSITE" id="PS00676">
    <property type="entry name" value="SIGMA54_INTERACT_2"/>
    <property type="match status" value="1"/>
</dbReference>
<dbReference type="GO" id="GO:0006355">
    <property type="term" value="P:regulation of DNA-templated transcription"/>
    <property type="evidence" value="ECO:0007669"/>
    <property type="project" value="InterPro"/>
</dbReference>
<evidence type="ECO:0000256" key="5">
    <source>
        <dbReference type="ARBA" id="ARBA00023163"/>
    </source>
</evidence>
<dbReference type="InterPro" id="IPR002078">
    <property type="entry name" value="Sigma_54_int"/>
</dbReference>
<keyword evidence="4" id="KW-0238">DNA-binding</keyword>
<dbReference type="InterPro" id="IPR035965">
    <property type="entry name" value="PAS-like_dom_sf"/>
</dbReference>
<dbReference type="InterPro" id="IPR025662">
    <property type="entry name" value="Sigma_54_int_dom_ATP-bd_1"/>
</dbReference>
<dbReference type="InterPro" id="IPR025944">
    <property type="entry name" value="Sigma_54_int_dom_CS"/>
</dbReference>
<dbReference type="Pfam" id="PF00158">
    <property type="entry name" value="Sigma54_activat"/>
    <property type="match status" value="1"/>
</dbReference>
<dbReference type="Gene3D" id="3.40.50.300">
    <property type="entry name" value="P-loop containing nucleotide triphosphate hydrolases"/>
    <property type="match status" value="1"/>
</dbReference>
<dbReference type="Gene3D" id="1.10.10.60">
    <property type="entry name" value="Homeodomain-like"/>
    <property type="match status" value="1"/>
</dbReference>
<sequence>MTGKDKVKDIEFKNYLKKLKGLLKPGDMGDERDSGSSEELDPDRIYSALLRATKERELFLTALNNAVDSFHLADGKGNILFVNKTFADRSHMAREDVIGKNVADMPYKPSGVLLAIKEKRRLSFMQHGVGGDAIATTVPVLDEDGEVRLCVSNARFINELELLSRYYTTQRGKGGAAPAPGISTTPELSSSDESMQKLYDFAKQIAAADSGVLITGETGTGKSVLAKYIHENSPRSKKKFVELNCAAIPESLIESELFGYETGAFTGAQKGGKPGLFEAADGGTLFLDEIGDMPLQLQPKLLHALQNKTITRVGGTRQIPVNVRIITATNKNLENLVKEGLFRNDLYYRINIVPISIPPLRERKSDITPLINSFVDRFNKHYNQSAAIDDGAMKLLNLYKWPGNIRELENMIERLLVTNKSGIITEWDLPNNIRIMTDSDDDSGIHVSKLMPLKDALEAVEGELVRMAFKDGASTYDVARKLKISQSGASRKYLKYVKNAPLSD</sequence>
<evidence type="ECO:0000256" key="2">
    <source>
        <dbReference type="ARBA" id="ARBA00022840"/>
    </source>
</evidence>
<dbReference type="EMBL" id="DVOB01000127">
    <property type="protein sequence ID" value="HIU96214.1"/>
    <property type="molecule type" value="Genomic_DNA"/>
</dbReference>
<protein>
    <submittedName>
        <fullName evidence="8">Sigma 54-interacting transcriptional regulator</fullName>
    </submittedName>
</protein>
<dbReference type="InterPro" id="IPR025943">
    <property type="entry name" value="Sigma_54_int_dom_ATP-bd_2"/>
</dbReference>
<dbReference type="PANTHER" id="PTHR32071">
    <property type="entry name" value="TRANSCRIPTIONAL REGULATORY PROTEIN"/>
    <property type="match status" value="1"/>
</dbReference>
<organism evidence="8 9">
    <name type="scientific">Candidatus Allocopromorpha excrementipullorum</name>
    <dbReference type="NCBI Taxonomy" id="2840743"/>
    <lineage>
        <taxon>Bacteria</taxon>
        <taxon>Bacillati</taxon>
        <taxon>Bacillota</taxon>
        <taxon>Clostridia</taxon>
        <taxon>Eubacteriales</taxon>
        <taxon>Eubacteriaceae</taxon>
        <taxon>Eubacteriaceae incertae sedis</taxon>
        <taxon>Candidatus Allocopromorpha</taxon>
    </lineage>
</organism>
<evidence type="ECO:0000256" key="1">
    <source>
        <dbReference type="ARBA" id="ARBA00022741"/>
    </source>
</evidence>
<dbReference type="PROSITE" id="PS00675">
    <property type="entry name" value="SIGMA54_INTERACT_1"/>
    <property type="match status" value="1"/>
</dbReference>
<dbReference type="Proteomes" id="UP000824130">
    <property type="component" value="Unassembled WGS sequence"/>
</dbReference>
<evidence type="ECO:0000256" key="3">
    <source>
        <dbReference type="ARBA" id="ARBA00023015"/>
    </source>
</evidence>
<dbReference type="NCBIfam" id="TIGR00229">
    <property type="entry name" value="sensory_box"/>
    <property type="match status" value="1"/>
</dbReference>
<keyword evidence="3" id="KW-0805">Transcription regulation</keyword>
<dbReference type="PROSITE" id="PS50112">
    <property type="entry name" value="PAS"/>
    <property type="match status" value="1"/>
</dbReference>
<keyword evidence="2" id="KW-0067">ATP-binding</keyword>